<dbReference type="EMBL" id="CAJNJA010017253">
    <property type="protein sequence ID" value="CAE7397628.1"/>
    <property type="molecule type" value="Genomic_DNA"/>
</dbReference>
<gene>
    <name evidence="1" type="ORF">SNEC2469_LOCUS10859</name>
</gene>
<name>A0A812QPN0_9DINO</name>
<proteinExistence type="predicted"/>
<dbReference type="OrthoDB" id="10268205at2759"/>
<evidence type="ECO:0000313" key="2">
    <source>
        <dbReference type="Proteomes" id="UP000601435"/>
    </source>
</evidence>
<organism evidence="1 2">
    <name type="scientific">Symbiodinium necroappetens</name>
    <dbReference type="NCBI Taxonomy" id="1628268"/>
    <lineage>
        <taxon>Eukaryota</taxon>
        <taxon>Sar</taxon>
        <taxon>Alveolata</taxon>
        <taxon>Dinophyceae</taxon>
        <taxon>Suessiales</taxon>
        <taxon>Symbiodiniaceae</taxon>
        <taxon>Symbiodinium</taxon>
    </lineage>
</organism>
<keyword evidence="2" id="KW-1185">Reference proteome</keyword>
<protein>
    <submittedName>
        <fullName evidence="1">Uncharacterized protein</fullName>
    </submittedName>
</protein>
<dbReference type="AlphaFoldDB" id="A0A812QPN0"/>
<comment type="caution">
    <text evidence="1">The sequence shown here is derived from an EMBL/GenBank/DDBJ whole genome shotgun (WGS) entry which is preliminary data.</text>
</comment>
<sequence length="86" mass="9850">MGPLDWWADHILCDCHHLFGVFPYDTWILLHRCGCHRGRLLWTGHDSELSNGFCGLQWSREHSSLRHLQALSEGPILGGFPLHCSD</sequence>
<reference evidence="1" key="1">
    <citation type="submission" date="2021-02" db="EMBL/GenBank/DDBJ databases">
        <authorList>
            <person name="Dougan E. K."/>
            <person name="Rhodes N."/>
            <person name="Thang M."/>
            <person name="Chan C."/>
        </authorList>
    </citation>
    <scope>NUCLEOTIDE SEQUENCE</scope>
</reference>
<evidence type="ECO:0000313" key="1">
    <source>
        <dbReference type="EMBL" id="CAE7397628.1"/>
    </source>
</evidence>
<accession>A0A812QPN0</accession>
<dbReference type="Proteomes" id="UP000601435">
    <property type="component" value="Unassembled WGS sequence"/>
</dbReference>